<dbReference type="EnsemblProtists" id="HpaT814415">
    <property type="protein sequence ID" value="HpaP814415"/>
    <property type="gene ID" value="HpaG814415"/>
</dbReference>
<dbReference type="AlphaFoldDB" id="M4C5N8"/>
<proteinExistence type="predicted"/>
<reference evidence="3" key="1">
    <citation type="journal article" date="2010" name="Science">
        <title>Signatures of adaptation to obligate biotrophy in the Hyaloperonospora arabidopsidis genome.</title>
        <authorList>
            <person name="Baxter L."/>
            <person name="Tripathy S."/>
            <person name="Ishaque N."/>
            <person name="Boot N."/>
            <person name="Cabral A."/>
            <person name="Kemen E."/>
            <person name="Thines M."/>
            <person name="Ah-Fong A."/>
            <person name="Anderson R."/>
            <person name="Badejoko W."/>
            <person name="Bittner-Eddy P."/>
            <person name="Boore J.L."/>
            <person name="Chibucos M.C."/>
            <person name="Coates M."/>
            <person name="Dehal P."/>
            <person name="Delehaunty K."/>
            <person name="Dong S."/>
            <person name="Downton P."/>
            <person name="Dumas B."/>
            <person name="Fabro G."/>
            <person name="Fronick C."/>
            <person name="Fuerstenberg S.I."/>
            <person name="Fulton L."/>
            <person name="Gaulin E."/>
            <person name="Govers F."/>
            <person name="Hughes L."/>
            <person name="Humphray S."/>
            <person name="Jiang R.H."/>
            <person name="Judelson H."/>
            <person name="Kamoun S."/>
            <person name="Kyung K."/>
            <person name="Meijer H."/>
            <person name="Minx P."/>
            <person name="Morris P."/>
            <person name="Nelson J."/>
            <person name="Phuntumart V."/>
            <person name="Qutob D."/>
            <person name="Rehmany A."/>
            <person name="Rougon-Cardoso A."/>
            <person name="Ryden P."/>
            <person name="Torto-Alalibo T."/>
            <person name="Studholme D."/>
            <person name="Wang Y."/>
            <person name="Win J."/>
            <person name="Wood J."/>
            <person name="Clifton S.W."/>
            <person name="Rogers J."/>
            <person name="Van den Ackerveken G."/>
            <person name="Jones J.D."/>
            <person name="McDowell J.M."/>
            <person name="Beynon J."/>
            <person name="Tyler B.M."/>
        </authorList>
    </citation>
    <scope>NUCLEOTIDE SEQUENCE [LARGE SCALE GENOMIC DNA]</scope>
    <source>
        <strain evidence="3">Emoy2</strain>
    </source>
</reference>
<dbReference type="InParanoid" id="M4C5N8"/>
<dbReference type="Proteomes" id="UP000011713">
    <property type="component" value="Unassembled WGS sequence"/>
</dbReference>
<feature type="compositionally biased region" description="Low complexity" evidence="1">
    <location>
        <begin position="67"/>
        <end position="90"/>
    </location>
</feature>
<feature type="region of interest" description="Disordered" evidence="1">
    <location>
        <begin position="67"/>
        <end position="94"/>
    </location>
</feature>
<organism evidence="2 3">
    <name type="scientific">Hyaloperonospora arabidopsidis (strain Emoy2)</name>
    <name type="common">Downy mildew agent</name>
    <name type="synonym">Peronospora arabidopsidis</name>
    <dbReference type="NCBI Taxonomy" id="559515"/>
    <lineage>
        <taxon>Eukaryota</taxon>
        <taxon>Sar</taxon>
        <taxon>Stramenopiles</taxon>
        <taxon>Oomycota</taxon>
        <taxon>Peronosporomycetes</taxon>
        <taxon>Peronosporales</taxon>
        <taxon>Peronosporaceae</taxon>
        <taxon>Hyaloperonospora</taxon>
    </lineage>
</organism>
<accession>M4C5N8</accession>
<dbReference type="VEuPathDB" id="FungiDB:HpaG814415"/>
<evidence type="ECO:0000313" key="2">
    <source>
        <dbReference type="EnsemblProtists" id="HpaP814415"/>
    </source>
</evidence>
<evidence type="ECO:0000313" key="3">
    <source>
        <dbReference type="Proteomes" id="UP000011713"/>
    </source>
</evidence>
<name>M4C5N8_HYAAE</name>
<keyword evidence="3" id="KW-1185">Reference proteome</keyword>
<reference evidence="2" key="2">
    <citation type="submission" date="2015-06" db="UniProtKB">
        <authorList>
            <consortium name="EnsemblProtists"/>
        </authorList>
    </citation>
    <scope>IDENTIFICATION</scope>
    <source>
        <strain evidence="2">Emoy2</strain>
    </source>
</reference>
<dbReference type="EMBL" id="JH598414">
    <property type="status" value="NOT_ANNOTATED_CDS"/>
    <property type="molecule type" value="Genomic_DNA"/>
</dbReference>
<dbReference type="HOGENOM" id="CLU_2215034_0_0_1"/>
<protein>
    <submittedName>
        <fullName evidence="2">Uncharacterized protein</fullName>
    </submittedName>
</protein>
<evidence type="ECO:0000256" key="1">
    <source>
        <dbReference type="SAM" id="MobiDB-lite"/>
    </source>
</evidence>
<sequence length="107" mass="11993">MGFSLEQGSYVSALANKSASSAYTIMLARRSWGTSSWPARSREAASRENRRMLNRRESIVACSNSRISRISSSSRSGLSTERSLSRSTVSKARERSIPRIWKLSLYL</sequence>